<dbReference type="RefSeq" id="WP_162357704.1">
    <property type="nucleotide sequence ID" value="NZ_CP048209.1"/>
</dbReference>
<feature type="domain" description="Oxo-4-hydroxy-4-carboxy-5-ureidoimidazoline decarboxylase" evidence="7">
    <location>
        <begin position="7"/>
        <end position="158"/>
    </location>
</feature>
<protein>
    <recommendedName>
        <fullName evidence="3">2-oxo-4-hydroxy-4-carboxy-5-ureidoimidazoline decarboxylase</fullName>
        <ecNumber evidence="3">4.1.1.97</ecNumber>
    </recommendedName>
</protein>
<dbReference type="EC" id="4.1.1.97" evidence="3"/>
<evidence type="ECO:0000256" key="6">
    <source>
        <dbReference type="ARBA" id="ARBA00023239"/>
    </source>
</evidence>
<accession>A0A6C0G6J4</accession>
<reference evidence="8 9" key="1">
    <citation type="submission" date="2020-01" db="EMBL/GenBank/DDBJ databases">
        <title>Paenibacillus sp. nov., isolated from tomato rhizosphere.</title>
        <authorList>
            <person name="Weon H.-Y."/>
            <person name="Lee S.A."/>
        </authorList>
    </citation>
    <scope>NUCLEOTIDE SEQUENCE [LARGE SCALE GENOMIC DNA]</scope>
    <source>
        <strain evidence="8 9">12200R-189</strain>
    </source>
</reference>
<sequence>MTIAHINGLNEARFTELLGPVFEHSSWVAGRAWSKGPFRSLTHLHETMLRQVEEASPDEALALLRAHPDLATRLRVTALSAEEQQGAGLDALTPEEYDDFNAMNRAYTEKFGFPFILAVAGRTKEDVAEAMRLRIAGDPASERRRALAEIARITELRLGRIIGS</sequence>
<evidence type="ECO:0000256" key="5">
    <source>
        <dbReference type="ARBA" id="ARBA00022793"/>
    </source>
</evidence>
<dbReference type="Proteomes" id="UP000476064">
    <property type="component" value="Chromosome"/>
</dbReference>
<dbReference type="InterPro" id="IPR017580">
    <property type="entry name" value="OHCU_decarboxylase-1"/>
</dbReference>
<dbReference type="Gene3D" id="1.10.3330.10">
    <property type="entry name" value="Oxo-4-hydroxy-4-carboxy-5-ureidoimidazoline decarboxylase"/>
    <property type="match status" value="1"/>
</dbReference>
<dbReference type="Pfam" id="PF09349">
    <property type="entry name" value="OHCU_decarbox"/>
    <property type="match status" value="1"/>
</dbReference>
<evidence type="ECO:0000256" key="2">
    <source>
        <dbReference type="ARBA" id="ARBA00004754"/>
    </source>
</evidence>
<evidence type="ECO:0000259" key="7">
    <source>
        <dbReference type="Pfam" id="PF09349"/>
    </source>
</evidence>
<evidence type="ECO:0000256" key="1">
    <source>
        <dbReference type="ARBA" id="ARBA00001163"/>
    </source>
</evidence>
<keyword evidence="4" id="KW-0659">Purine metabolism</keyword>
<dbReference type="InterPro" id="IPR036778">
    <property type="entry name" value="OHCU_decarboxylase_sf"/>
</dbReference>
<dbReference type="SUPFAM" id="SSF158694">
    <property type="entry name" value="UraD-Like"/>
    <property type="match status" value="1"/>
</dbReference>
<proteinExistence type="predicted"/>
<gene>
    <name evidence="8" type="primary">uraD</name>
    <name evidence="8" type="ORF">GXP70_15745</name>
</gene>
<comment type="pathway">
    <text evidence="2">Purine metabolism; urate degradation; (S)-allantoin from urate: step 3/3.</text>
</comment>
<dbReference type="PANTHER" id="PTHR43466:SF1">
    <property type="entry name" value="2-OXO-4-HYDROXY-4-CARBOXY-5-UREIDOIMIDAZOLINE DECARBOXYLASE-RELATED"/>
    <property type="match status" value="1"/>
</dbReference>
<dbReference type="GO" id="GO:0019628">
    <property type="term" value="P:urate catabolic process"/>
    <property type="evidence" value="ECO:0007669"/>
    <property type="project" value="UniProtKB-UniPathway"/>
</dbReference>
<dbReference type="InterPro" id="IPR018020">
    <property type="entry name" value="OHCU_decarboxylase"/>
</dbReference>
<evidence type="ECO:0000313" key="9">
    <source>
        <dbReference type="Proteomes" id="UP000476064"/>
    </source>
</evidence>
<dbReference type="GO" id="GO:0051997">
    <property type="term" value="F:2-oxo-4-hydroxy-4-carboxy-5-ureidoimidazoline decarboxylase activity"/>
    <property type="evidence" value="ECO:0007669"/>
    <property type="project" value="UniProtKB-EC"/>
</dbReference>
<dbReference type="AlphaFoldDB" id="A0A6C0G6J4"/>
<dbReference type="GO" id="GO:0006144">
    <property type="term" value="P:purine nucleobase metabolic process"/>
    <property type="evidence" value="ECO:0007669"/>
    <property type="project" value="UniProtKB-KW"/>
</dbReference>
<name>A0A6C0G6J4_9BACL</name>
<evidence type="ECO:0000313" key="8">
    <source>
        <dbReference type="EMBL" id="QHT61265.1"/>
    </source>
</evidence>
<dbReference type="UniPathway" id="UPA00394">
    <property type="reaction ID" value="UER00652"/>
</dbReference>
<dbReference type="GO" id="GO:0000255">
    <property type="term" value="P:allantoin metabolic process"/>
    <property type="evidence" value="ECO:0007669"/>
    <property type="project" value="InterPro"/>
</dbReference>
<dbReference type="PANTHER" id="PTHR43466">
    <property type="entry name" value="2-OXO-4-HYDROXY-4-CARBOXY-5-UREIDOIMIDAZOLINE DECARBOXYLASE-RELATED"/>
    <property type="match status" value="1"/>
</dbReference>
<dbReference type="KEGG" id="plyc:GXP70_15745"/>
<dbReference type="EMBL" id="CP048209">
    <property type="protein sequence ID" value="QHT61265.1"/>
    <property type="molecule type" value="Genomic_DNA"/>
</dbReference>
<keyword evidence="9" id="KW-1185">Reference proteome</keyword>
<evidence type="ECO:0000256" key="3">
    <source>
        <dbReference type="ARBA" id="ARBA00012257"/>
    </source>
</evidence>
<organism evidence="8 9">
    <name type="scientific">Paenibacillus lycopersici</name>
    <dbReference type="NCBI Taxonomy" id="2704462"/>
    <lineage>
        <taxon>Bacteria</taxon>
        <taxon>Bacillati</taxon>
        <taxon>Bacillota</taxon>
        <taxon>Bacilli</taxon>
        <taxon>Bacillales</taxon>
        <taxon>Paenibacillaceae</taxon>
        <taxon>Paenibacillus</taxon>
    </lineage>
</organism>
<keyword evidence="6 8" id="KW-0456">Lyase</keyword>
<comment type="catalytic activity">
    <reaction evidence="1">
        <text>5-hydroxy-2-oxo-4-ureido-2,5-dihydro-1H-imidazole-5-carboxylate + H(+) = (S)-allantoin + CO2</text>
        <dbReference type="Rhea" id="RHEA:26301"/>
        <dbReference type="ChEBI" id="CHEBI:15378"/>
        <dbReference type="ChEBI" id="CHEBI:15678"/>
        <dbReference type="ChEBI" id="CHEBI:16526"/>
        <dbReference type="ChEBI" id="CHEBI:58639"/>
        <dbReference type="EC" id="4.1.1.97"/>
    </reaction>
</comment>
<dbReference type="NCBIfam" id="TIGR03164">
    <property type="entry name" value="UHCUDC"/>
    <property type="match status" value="1"/>
</dbReference>
<evidence type="ECO:0000256" key="4">
    <source>
        <dbReference type="ARBA" id="ARBA00022631"/>
    </source>
</evidence>
<keyword evidence="5" id="KW-0210">Decarboxylase</keyword>